<dbReference type="AlphaFoldDB" id="A0A816AK79"/>
<gene>
    <name evidence="7" type="ORF">CJN711_LOCUS31510</name>
    <name evidence="8" type="ORF">KQP761_LOCUS21795</name>
</gene>
<dbReference type="SUPFAM" id="SSF144091">
    <property type="entry name" value="Rhomboid-like"/>
    <property type="match status" value="1"/>
</dbReference>
<feature type="transmembrane region" description="Helical" evidence="6">
    <location>
        <begin position="287"/>
        <end position="320"/>
    </location>
</feature>
<feature type="region of interest" description="Disordered" evidence="5">
    <location>
        <begin position="425"/>
        <end position="461"/>
    </location>
</feature>
<feature type="transmembrane region" description="Helical" evidence="6">
    <location>
        <begin position="248"/>
        <end position="266"/>
    </location>
</feature>
<dbReference type="Gene3D" id="1.20.1540.10">
    <property type="entry name" value="Rhomboid-like"/>
    <property type="match status" value="1"/>
</dbReference>
<feature type="compositionally biased region" description="Polar residues" evidence="5">
    <location>
        <begin position="437"/>
        <end position="461"/>
    </location>
</feature>
<protein>
    <submittedName>
        <fullName evidence="8">Uncharacterized protein</fullName>
    </submittedName>
</protein>
<dbReference type="EMBL" id="CAJNOW010011358">
    <property type="protein sequence ID" value="CAF1596659.1"/>
    <property type="molecule type" value="Genomic_DNA"/>
</dbReference>
<sequence length="461" mass="52789">MFNGNRAHQQNSLFYRDAPILLGALLMVLYLEKKPFEDSKATQRYIDIDSVNDERLEAFETANEQCWNEVIDKIRHCDNSNDAKEIIRQADEQTAKNVLMYQLIDNPINKIMKQTFVHDISHQLQTAVFSSGLTTKLICLFCIIGYGLSFSSQCVQILAVIPGRIMPPNFWIWTFVTHSFIELHIWHTIIDVIVVFLYSKMIEPLWGTKELLKFYFIVTIPNALFATFTYILFYGLTFNEEYLFERPIYGLAPFIGAYSVVIKQIMPDTIIATTPLFKLKQDHVPLLMVILSTILWLVHAVPIHFLIMLSFGIIISWTYLRFFQIHQNGTKGDMSSSFSLANFFPPPLSPIISVLANTIFEILVKMKLCKPFIKKYNVASSSSITINIPGAEAADTDRRRQKALKALNDRMKVKDLSSEAWPELDEVESPLLPPTHQLETASTIIDMNNSTKEDLNQPQTS</sequence>
<dbReference type="Proteomes" id="UP000663855">
    <property type="component" value="Unassembled WGS sequence"/>
</dbReference>
<dbReference type="PANTHER" id="PTHR13377:SF3">
    <property type="entry name" value="TRANSMEMBRANE PROTEIN 115"/>
    <property type="match status" value="1"/>
</dbReference>
<dbReference type="PANTHER" id="PTHR13377">
    <property type="entry name" value="PLACENTAL PROTEIN 6"/>
    <property type="match status" value="1"/>
</dbReference>
<name>A0A816AK79_9BILA</name>
<organism evidence="8 9">
    <name type="scientific">Rotaria magnacalcarata</name>
    <dbReference type="NCBI Taxonomy" id="392030"/>
    <lineage>
        <taxon>Eukaryota</taxon>
        <taxon>Metazoa</taxon>
        <taxon>Spiralia</taxon>
        <taxon>Gnathifera</taxon>
        <taxon>Rotifera</taxon>
        <taxon>Eurotatoria</taxon>
        <taxon>Bdelloidea</taxon>
        <taxon>Philodinida</taxon>
        <taxon>Philodinidae</taxon>
        <taxon>Rotaria</taxon>
    </lineage>
</organism>
<dbReference type="InterPro" id="IPR035952">
    <property type="entry name" value="Rhomboid-like_sf"/>
</dbReference>
<keyword evidence="4 6" id="KW-0472">Membrane</keyword>
<comment type="subcellular location">
    <subcellularLocation>
        <location evidence="1">Membrane</location>
        <topology evidence="1">Multi-pass membrane protein</topology>
    </subcellularLocation>
</comment>
<dbReference type="InterPro" id="IPR013861">
    <property type="entry name" value="TMEM115/Pdh1/Rbl19"/>
</dbReference>
<dbReference type="GO" id="GO:0016020">
    <property type="term" value="C:membrane"/>
    <property type="evidence" value="ECO:0007669"/>
    <property type="project" value="UniProtKB-SubCell"/>
</dbReference>
<feature type="transmembrane region" description="Helical" evidence="6">
    <location>
        <begin position="137"/>
        <end position="158"/>
    </location>
</feature>
<evidence type="ECO:0000313" key="8">
    <source>
        <dbReference type="EMBL" id="CAF1596659.1"/>
    </source>
</evidence>
<evidence type="ECO:0000313" key="7">
    <source>
        <dbReference type="EMBL" id="CAF1565680.1"/>
    </source>
</evidence>
<evidence type="ECO:0000256" key="5">
    <source>
        <dbReference type="SAM" id="MobiDB-lite"/>
    </source>
</evidence>
<dbReference type="Pfam" id="PF08551">
    <property type="entry name" value="DUF1751"/>
    <property type="match status" value="1"/>
</dbReference>
<feature type="transmembrane region" description="Helical" evidence="6">
    <location>
        <begin position="211"/>
        <end position="236"/>
    </location>
</feature>
<dbReference type="GO" id="GO:0005794">
    <property type="term" value="C:Golgi apparatus"/>
    <property type="evidence" value="ECO:0007669"/>
    <property type="project" value="TreeGrafter"/>
</dbReference>
<evidence type="ECO:0000256" key="4">
    <source>
        <dbReference type="ARBA" id="ARBA00023136"/>
    </source>
</evidence>
<keyword evidence="3 6" id="KW-1133">Transmembrane helix</keyword>
<dbReference type="SMART" id="SM01160">
    <property type="entry name" value="DUF1751"/>
    <property type="match status" value="1"/>
</dbReference>
<dbReference type="GO" id="GO:0006890">
    <property type="term" value="P:retrograde vesicle-mediated transport, Golgi to endoplasmic reticulum"/>
    <property type="evidence" value="ECO:0007669"/>
    <property type="project" value="InterPro"/>
</dbReference>
<evidence type="ECO:0000256" key="3">
    <source>
        <dbReference type="ARBA" id="ARBA00022989"/>
    </source>
</evidence>
<reference evidence="8" key="1">
    <citation type="submission" date="2021-02" db="EMBL/GenBank/DDBJ databases">
        <authorList>
            <person name="Nowell W R."/>
        </authorList>
    </citation>
    <scope>NUCLEOTIDE SEQUENCE</scope>
</reference>
<comment type="caution">
    <text evidence="8">The sequence shown here is derived from an EMBL/GenBank/DDBJ whole genome shotgun (WGS) entry which is preliminary data.</text>
</comment>
<evidence type="ECO:0000256" key="6">
    <source>
        <dbReference type="SAM" id="Phobius"/>
    </source>
</evidence>
<dbReference type="Proteomes" id="UP000663834">
    <property type="component" value="Unassembled WGS sequence"/>
</dbReference>
<feature type="transmembrane region" description="Helical" evidence="6">
    <location>
        <begin position="170"/>
        <end position="199"/>
    </location>
</feature>
<dbReference type="EMBL" id="CAJNOV010015005">
    <property type="protein sequence ID" value="CAF1565680.1"/>
    <property type="molecule type" value="Genomic_DNA"/>
</dbReference>
<evidence type="ECO:0000256" key="2">
    <source>
        <dbReference type="ARBA" id="ARBA00022692"/>
    </source>
</evidence>
<keyword evidence="2 6" id="KW-0812">Transmembrane</keyword>
<dbReference type="OrthoDB" id="73612at2759"/>
<dbReference type="FunFam" id="1.20.1540.10:FF:000004">
    <property type="entry name" value="Transmembrane protein 115"/>
    <property type="match status" value="1"/>
</dbReference>
<evidence type="ECO:0000256" key="1">
    <source>
        <dbReference type="ARBA" id="ARBA00004141"/>
    </source>
</evidence>
<evidence type="ECO:0000313" key="9">
    <source>
        <dbReference type="Proteomes" id="UP000663834"/>
    </source>
</evidence>
<accession>A0A816AK79</accession>
<proteinExistence type="predicted"/>